<dbReference type="Gene3D" id="2.40.230.10">
    <property type="entry name" value="Phospholipase A1"/>
    <property type="match status" value="1"/>
</dbReference>
<reference evidence="19" key="1">
    <citation type="submission" date="2019-02" db="EMBL/GenBank/DDBJ databases">
        <authorList>
            <person name="Li S.-H."/>
        </authorList>
    </citation>
    <scope>NUCLEOTIDE SEQUENCE</scope>
    <source>
        <strain evidence="19">IMCC14734</strain>
    </source>
</reference>
<keyword evidence="10 18" id="KW-0479">Metal-binding</keyword>
<evidence type="ECO:0000256" key="10">
    <source>
        <dbReference type="ARBA" id="ARBA00022723"/>
    </source>
</evidence>
<dbReference type="EMBL" id="SHNN01000002">
    <property type="protein sequence ID" value="MCX2981145.1"/>
    <property type="molecule type" value="Genomic_DNA"/>
</dbReference>
<dbReference type="EC" id="3.1.1.32" evidence="5 18"/>
<name>A0ABT3TFR8_9GAMM</name>
<keyword evidence="13 18" id="KW-0106">Calcium</keyword>
<keyword evidence="17 18" id="KW-0998">Cell outer membrane</keyword>
<keyword evidence="14 18" id="KW-0442">Lipid degradation</keyword>
<evidence type="ECO:0000256" key="7">
    <source>
        <dbReference type="ARBA" id="ARBA00021726"/>
    </source>
</evidence>
<evidence type="ECO:0000256" key="15">
    <source>
        <dbReference type="ARBA" id="ARBA00023098"/>
    </source>
</evidence>
<comment type="catalytic activity">
    <reaction evidence="1 18">
        <text>a 1,2-diacyl-sn-glycero-3-phosphocholine + H2O = a 2-acyl-sn-glycero-3-phosphocholine + a fatty acid + H(+)</text>
        <dbReference type="Rhea" id="RHEA:18689"/>
        <dbReference type="ChEBI" id="CHEBI:15377"/>
        <dbReference type="ChEBI" id="CHEBI:15378"/>
        <dbReference type="ChEBI" id="CHEBI:28868"/>
        <dbReference type="ChEBI" id="CHEBI:57643"/>
        <dbReference type="ChEBI" id="CHEBI:57875"/>
        <dbReference type="EC" id="3.1.1.32"/>
    </reaction>
</comment>
<keyword evidence="9" id="KW-0812">Transmembrane</keyword>
<keyword evidence="11" id="KW-0732">Signal</keyword>
<dbReference type="SUPFAM" id="SSF56931">
    <property type="entry name" value="Outer membrane phospholipase A (OMPLA)"/>
    <property type="match status" value="1"/>
</dbReference>
<keyword evidence="20" id="KW-1185">Reference proteome</keyword>
<evidence type="ECO:0000313" key="20">
    <source>
        <dbReference type="Proteomes" id="UP001143362"/>
    </source>
</evidence>
<comment type="catalytic activity">
    <reaction evidence="2 18">
        <text>a 1,2-diacyl-sn-glycero-3-phosphocholine + H2O = a 1-acyl-sn-glycero-3-phosphocholine + a fatty acid + H(+)</text>
        <dbReference type="Rhea" id="RHEA:15801"/>
        <dbReference type="ChEBI" id="CHEBI:15377"/>
        <dbReference type="ChEBI" id="CHEBI:15378"/>
        <dbReference type="ChEBI" id="CHEBI:28868"/>
        <dbReference type="ChEBI" id="CHEBI:57643"/>
        <dbReference type="ChEBI" id="CHEBI:58168"/>
        <dbReference type="EC" id="3.1.1.4"/>
    </reaction>
</comment>
<dbReference type="CDD" id="cd00541">
    <property type="entry name" value="OMPLA"/>
    <property type="match status" value="1"/>
</dbReference>
<comment type="subcellular location">
    <subcellularLocation>
        <location evidence="18">Cell outer membrane</location>
        <topology evidence="18">Multi-pass membrane protein</topology>
    </subcellularLocation>
    <text evidence="18">One of the very few enzymes located there.</text>
</comment>
<evidence type="ECO:0000256" key="11">
    <source>
        <dbReference type="ARBA" id="ARBA00022729"/>
    </source>
</evidence>
<proteinExistence type="inferred from homology"/>
<dbReference type="InterPro" id="IPR036541">
    <property type="entry name" value="PLipase_A1_sf"/>
</dbReference>
<accession>A0ABT3TFR8</accession>
<comment type="similarity">
    <text evidence="3 18">Belongs to the phospholipase A1 family.</text>
</comment>
<evidence type="ECO:0000256" key="6">
    <source>
        <dbReference type="ARBA" id="ARBA00013278"/>
    </source>
</evidence>
<comment type="subunit">
    <text evidence="4 18">Homodimer; dimerization is reversible, and the dimeric form is the active one.</text>
</comment>
<gene>
    <name evidence="19" type="ORF">EYC98_09740</name>
</gene>
<comment type="caution">
    <text evidence="19">The sequence shown here is derived from an EMBL/GenBank/DDBJ whole genome shotgun (WGS) entry which is preliminary data.</text>
</comment>
<comment type="cofactor">
    <cofactor evidence="18">
        <name>Ca(2+)</name>
        <dbReference type="ChEBI" id="CHEBI:29108"/>
    </cofactor>
    <text evidence="18">Binds 1 Ca(2+) ion per monomer. In the dimeric form the Ca(2+) is bound by different amino acids with binding of each Ca(2+) shared with ligands coming from each monomer. The Ca(2+) ion may have a role in catalysis.</text>
</comment>
<evidence type="ECO:0000256" key="13">
    <source>
        <dbReference type="ARBA" id="ARBA00022837"/>
    </source>
</evidence>
<evidence type="ECO:0000256" key="18">
    <source>
        <dbReference type="RuleBase" id="RU366027"/>
    </source>
</evidence>
<evidence type="ECO:0000256" key="17">
    <source>
        <dbReference type="ARBA" id="ARBA00023237"/>
    </source>
</evidence>
<evidence type="ECO:0000313" key="19">
    <source>
        <dbReference type="EMBL" id="MCX2981145.1"/>
    </source>
</evidence>
<dbReference type="InterPro" id="IPR003187">
    <property type="entry name" value="PLipase_A1"/>
</dbReference>
<keyword evidence="15 18" id="KW-0443">Lipid metabolism</keyword>
<evidence type="ECO:0000256" key="1">
    <source>
        <dbReference type="ARBA" id="ARBA00000111"/>
    </source>
</evidence>
<keyword evidence="16" id="KW-0472">Membrane</keyword>
<evidence type="ECO:0000256" key="2">
    <source>
        <dbReference type="ARBA" id="ARBA00001604"/>
    </source>
</evidence>
<evidence type="ECO:0000256" key="16">
    <source>
        <dbReference type="ARBA" id="ARBA00023136"/>
    </source>
</evidence>
<evidence type="ECO:0000256" key="5">
    <source>
        <dbReference type="ARBA" id="ARBA00013179"/>
    </source>
</evidence>
<keyword evidence="8" id="KW-1134">Transmembrane beta strand</keyword>
<comment type="function">
    <text evidence="18">Hydrolysis of phosphatidylcholine with phospholipase A2 (EC 3.1.1.4) and phospholipase A1 (EC 3.1.1.32) activities.</text>
</comment>
<dbReference type="PANTHER" id="PTHR40457:SF1">
    <property type="entry name" value="PHOSPHOLIPASE A1"/>
    <property type="match status" value="1"/>
</dbReference>
<dbReference type="Proteomes" id="UP001143362">
    <property type="component" value="Unassembled WGS sequence"/>
</dbReference>
<sequence>MYLPAIPLAGQSMKSFTLERSLLQTRLLALAIALLPLTAAADNDPYNIAPHYAACKNVFDDNARLACYDAVEVEELQIEEALMEETVPAALDTAATTATPPTQSAMAKRLAKEEAMLNNPFVIIPHDRNYILPVTYNSSINETPWRSIEPNLNMDDIEAKFQISFKSRLKEDLLLGGDLWAAYTQQNWWQVYNSSASAPFRETNYEPQIMMVWDRDQQVLGLTNTKFGVGLNHQSNGRGNLLSRSWNRIVVAATFDRENFSTRVRAWYRVPEDEEDDDNPDMDKYYGYGDLRMVYKWHDQEFSTLLRNNLRGKGDNNGAIQLDWTLPLNNRFRWYIQYFHGYGESLIDYNVKTNRIGIGFTMNDLL</sequence>
<keyword evidence="12 18" id="KW-0378">Hydrolase</keyword>
<evidence type="ECO:0000256" key="14">
    <source>
        <dbReference type="ARBA" id="ARBA00022963"/>
    </source>
</evidence>
<evidence type="ECO:0000256" key="4">
    <source>
        <dbReference type="ARBA" id="ARBA00011702"/>
    </source>
</evidence>
<evidence type="ECO:0000256" key="9">
    <source>
        <dbReference type="ARBA" id="ARBA00022692"/>
    </source>
</evidence>
<dbReference type="EC" id="3.1.1.4" evidence="6 18"/>
<dbReference type="PRINTS" id="PR01486">
    <property type="entry name" value="PHPHLIPASEA1"/>
</dbReference>
<organism evidence="19 20">
    <name type="scientific">Candidatus Litorirhabdus singularis</name>
    <dbReference type="NCBI Taxonomy" id="2518993"/>
    <lineage>
        <taxon>Bacteria</taxon>
        <taxon>Pseudomonadati</taxon>
        <taxon>Pseudomonadota</taxon>
        <taxon>Gammaproteobacteria</taxon>
        <taxon>Cellvibrionales</taxon>
        <taxon>Halieaceae</taxon>
        <taxon>Candidatus Litorirhabdus</taxon>
    </lineage>
</organism>
<dbReference type="Pfam" id="PF02253">
    <property type="entry name" value="PLA1"/>
    <property type="match status" value="1"/>
</dbReference>
<dbReference type="PANTHER" id="PTHR40457">
    <property type="entry name" value="PHOSPHOLIPASE A1"/>
    <property type="match status" value="1"/>
</dbReference>
<evidence type="ECO:0000256" key="8">
    <source>
        <dbReference type="ARBA" id="ARBA00022452"/>
    </source>
</evidence>
<evidence type="ECO:0000256" key="3">
    <source>
        <dbReference type="ARBA" id="ARBA00010525"/>
    </source>
</evidence>
<evidence type="ECO:0000256" key="12">
    <source>
        <dbReference type="ARBA" id="ARBA00022801"/>
    </source>
</evidence>
<protein>
    <recommendedName>
        <fullName evidence="7 18">Phospholipase A1</fullName>
        <ecNumber evidence="5 18">3.1.1.32</ecNumber>
        <ecNumber evidence="6 18">3.1.1.4</ecNumber>
    </recommendedName>
    <alternativeName>
        <fullName evidence="18">Phosphatidylcholine 1-acylhydrolase</fullName>
    </alternativeName>
</protein>